<proteinExistence type="predicted"/>
<organism evidence="1">
    <name type="scientific">Salmonella phage PMBT35</name>
    <dbReference type="NCBI Taxonomy" id="3137287"/>
    <lineage>
        <taxon>Viruses</taxon>
    </lineage>
</organism>
<accession>A0AAU8BW88</accession>
<protein>
    <recommendedName>
        <fullName evidence="2">DUF4884 domain-containing protein</fullName>
    </recommendedName>
</protein>
<dbReference type="PROSITE" id="PS51257">
    <property type="entry name" value="PROKAR_LIPOPROTEIN"/>
    <property type="match status" value="1"/>
</dbReference>
<evidence type="ECO:0008006" key="2">
    <source>
        <dbReference type="Google" id="ProtNLM"/>
    </source>
</evidence>
<dbReference type="Pfam" id="PF16225">
    <property type="entry name" value="DUF4884"/>
    <property type="match status" value="1"/>
</dbReference>
<name>A0AAU8BW88_9VIRU</name>
<sequence length="91" mass="9855">MNKLKVALGAILVVAGAVMLTGCEKAAEAEVVTGAENDFRVARLFTVDGCTAYRFYDNGRAIYYTNCEGSIAWKVQNGKVSTNYNTHTAIK</sequence>
<reference evidence="1" key="1">
    <citation type="submission" date="2024-03" db="EMBL/GenBank/DDBJ databases">
        <title>This phage originates from the Bacteriophage catalogue of the Bacteriophage Competence Centre, Department of Microbiology und Biotechnology, Max Rubner-Institut, Kiel, Germany.</title>
        <authorList>
            <person name="Sprotte S."/>
            <person name="Brinks E."/>
        </authorList>
    </citation>
    <scope>NUCLEOTIDE SEQUENCE</scope>
</reference>
<evidence type="ECO:0000313" key="1">
    <source>
        <dbReference type="EMBL" id="XCD29908.1"/>
    </source>
</evidence>
<dbReference type="EMBL" id="PP554580">
    <property type="protein sequence ID" value="XCD29908.1"/>
    <property type="molecule type" value="Genomic_DNA"/>
</dbReference>
<dbReference type="InterPro" id="IPR032618">
    <property type="entry name" value="DUF4884"/>
</dbReference>